<accession>A0A443KII3</accession>
<feature type="compositionally biased region" description="Basic and acidic residues" evidence="1">
    <location>
        <begin position="121"/>
        <end position="144"/>
    </location>
</feature>
<protein>
    <submittedName>
        <fullName evidence="2">Uncharacterized protein</fullName>
    </submittedName>
</protein>
<reference evidence="2 3" key="2">
    <citation type="submission" date="2019-01" db="EMBL/GenBank/DDBJ databases">
        <authorList>
            <person name="Li Y."/>
        </authorList>
    </citation>
    <scope>NUCLEOTIDE SEQUENCE [LARGE SCALE GENOMIC DNA]</scope>
    <source>
        <strain evidence="2 3">D19-10-3-21</strain>
    </source>
</reference>
<feature type="region of interest" description="Disordered" evidence="1">
    <location>
        <begin position="104"/>
        <end position="154"/>
    </location>
</feature>
<feature type="compositionally biased region" description="Basic residues" evidence="1">
    <location>
        <begin position="108"/>
        <end position="118"/>
    </location>
</feature>
<dbReference type="EMBL" id="SAUX01000001">
    <property type="protein sequence ID" value="RWR32544.1"/>
    <property type="molecule type" value="Genomic_DNA"/>
</dbReference>
<name>A0A443KII3_9RHOB</name>
<dbReference type="Proteomes" id="UP000285295">
    <property type="component" value="Unassembled WGS sequence"/>
</dbReference>
<evidence type="ECO:0000256" key="1">
    <source>
        <dbReference type="SAM" id="MobiDB-lite"/>
    </source>
</evidence>
<evidence type="ECO:0000313" key="3">
    <source>
        <dbReference type="Proteomes" id="UP000285295"/>
    </source>
</evidence>
<comment type="caution">
    <text evidence="2">The sequence shown here is derived from an EMBL/GenBank/DDBJ whole genome shotgun (WGS) entry which is preliminary data.</text>
</comment>
<organism evidence="2 3">
    <name type="scientific">Paenirhodobacter populi</name>
    <dbReference type="NCBI Taxonomy" id="2306993"/>
    <lineage>
        <taxon>Bacteria</taxon>
        <taxon>Pseudomonadati</taxon>
        <taxon>Pseudomonadota</taxon>
        <taxon>Alphaproteobacteria</taxon>
        <taxon>Rhodobacterales</taxon>
        <taxon>Rhodobacter group</taxon>
        <taxon>Paenirhodobacter</taxon>
    </lineage>
</organism>
<dbReference type="AlphaFoldDB" id="A0A443KII3"/>
<evidence type="ECO:0000313" key="2">
    <source>
        <dbReference type="EMBL" id="RWR32544.1"/>
    </source>
</evidence>
<sequence length="154" mass="17675">MSDSEPQGGACTKAQIAHVEQMLAEVAAPAETSDESDLRALHVGIARQYLEKLAVEKEAAREVKRLAADEAKFRNYEARYGWSRDDYTQFCAQPPDVQSAILSAERSKRYRTKKRNGKPARAWEHHSAEDRAEQKRQRERERYQLKKAAKITKE</sequence>
<reference evidence="2 3" key="1">
    <citation type="submission" date="2019-01" db="EMBL/GenBank/DDBJ databases">
        <title>Sinorhodobacter populi sp. nov. isolated from the symptomatic bark tissue of Populus euramericana canker.</title>
        <authorList>
            <person name="Xu G."/>
        </authorList>
    </citation>
    <scope>NUCLEOTIDE SEQUENCE [LARGE SCALE GENOMIC DNA]</scope>
    <source>
        <strain evidence="2 3">D19-10-3-21</strain>
    </source>
</reference>
<feature type="compositionally biased region" description="Basic residues" evidence="1">
    <location>
        <begin position="145"/>
        <end position="154"/>
    </location>
</feature>
<gene>
    <name evidence="2" type="ORF">D2T31_00740</name>
</gene>
<dbReference type="RefSeq" id="WP_128235371.1">
    <property type="nucleotide sequence ID" value="NZ_SAUX01000001.1"/>
</dbReference>
<proteinExistence type="predicted"/>